<accession>A0AAD8NVC5</accession>
<evidence type="ECO:0000313" key="1">
    <source>
        <dbReference type="EMBL" id="KAK1429645.1"/>
    </source>
</evidence>
<keyword evidence="2" id="KW-1185">Reference proteome</keyword>
<name>A0AAD8NVC5_TARER</name>
<proteinExistence type="predicted"/>
<evidence type="ECO:0000313" key="2">
    <source>
        <dbReference type="Proteomes" id="UP001229421"/>
    </source>
</evidence>
<gene>
    <name evidence="1" type="ORF">QVD17_11859</name>
</gene>
<dbReference type="Proteomes" id="UP001229421">
    <property type="component" value="Unassembled WGS sequence"/>
</dbReference>
<reference evidence="1" key="1">
    <citation type="journal article" date="2023" name="bioRxiv">
        <title>Improved chromosome-level genome assembly for marigold (Tagetes erecta).</title>
        <authorList>
            <person name="Jiang F."/>
            <person name="Yuan L."/>
            <person name="Wang S."/>
            <person name="Wang H."/>
            <person name="Xu D."/>
            <person name="Wang A."/>
            <person name="Fan W."/>
        </authorList>
    </citation>
    <scope>NUCLEOTIDE SEQUENCE</scope>
    <source>
        <strain evidence="1">WSJ</strain>
        <tissue evidence="1">Leaf</tissue>
    </source>
</reference>
<dbReference type="AlphaFoldDB" id="A0AAD8NVC5"/>
<sequence length="68" mass="7990">MNPMLRTRMNEQKSTNNTKRELNLWFDGSESSIQKVKKSFSFAITMAASIYYHLCTHDVPFRFVSIIE</sequence>
<organism evidence="1 2">
    <name type="scientific">Tagetes erecta</name>
    <name type="common">African marigold</name>
    <dbReference type="NCBI Taxonomy" id="13708"/>
    <lineage>
        <taxon>Eukaryota</taxon>
        <taxon>Viridiplantae</taxon>
        <taxon>Streptophyta</taxon>
        <taxon>Embryophyta</taxon>
        <taxon>Tracheophyta</taxon>
        <taxon>Spermatophyta</taxon>
        <taxon>Magnoliopsida</taxon>
        <taxon>eudicotyledons</taxon>
        <taxon>Gunneridae</taxon>
        <taxon>Pentapetalae</taxon>
        <taxon>asterids</taxon>
        <taxon>campanulids</taxon>
        <taxon>Asterales</taxon>
        <taxon>Asteraceae</taxon>
        <taxon>Asteroideae</taxon>
        <taxon>Heliantheae alliance</taxon>
        <taxon>Tageteae</taxon>
        <taxon>Tagetes</taxon>
    </lineage>
</organism>
<comment type="caution">
    <text evidence="1">The sequence shown here is derived from an EMBL/GenBank/DDBJ whole genome shotgun (WGS) entry which is preliminary data.</text>
</comment>
<dbReference type="EMBL" id="JAUHHV010000003">
    <property type="protein sequence ID" value="KAK1429645.1"/>
    <property type="molecule type" value="Genomic_DNA"/>
</dbReference>
<protein>
    <submittedName>
        <fullName evidence="1">Uncharacterized protein</fullName>
    </submittedName>
</protein>